<keyword evidence="4 5" id="KW-0472">Membrane</keyword>
<sequence>MGSYPTYRDKSLGIAYLLWLSLGWLGVHHFYLGKVGRGVGYLLTFAWFTIGWWVDLFTLPAQVKRINFERRAGVR</sequence>
<evidence type="ECO:0000256" key="4">
    <source>
        <dbReference type="ARBA" id="ARBA00023136"/>
    </source>
</evidence>
<keyword evidence="3 5" id="KW-1133">Transmembrane helix</keyword>
<name>A0A2P2C817_9ZZZZ</name>
<accession>A0A2P2C817</accession>
<dbReference type="GO" id="GO:0016020">
    <property type="term" value="C:membrane"/>
    <property type="evidence" value="ECO:0007669"/>
    <property type="project" value="UniProtKB-SubCell"/>
</dbReference>
<dbReference type="Pfam" id="PF05154">
    <property type="entry name" value="TM2"/>
    <property type="match status" value="1"/>
</dbReference>
<organism evidence="7">
    <name type="scientific">metagenome</name>
    <dbReference type="NCBI Taxonomy" id="256318"/>
    <lineage>
        <taxon>unclassified sequences</taxon>
        <taxon>metagenomes</taxon>
    </lineage>
</organism>
<feature type="transmembrane region" description="Helical" evidence="5">
    <location>
        <begin position="12"/>
        <end position="32"/>
    </location>
</feature>
<feature type="domain" description="TM2" evidence="6">
    <location>
        <begin position="9"/>
        <end position="57"/>
    </location>
</feature>
<keyword evidence="2 5" id="KW-0812">Transmembrane</keyword>
<protein>
    <recommendedName>
        <fullName evidence="6">TM2 domain-containing protein</fullName>
    </recommendedName>
</protein>
<feature type="transmembrane region" description="Helical" evidence="5">
    <location>
        <begin position="38"/>
        <end position="61"/>
    </location>
</feature>
<evidence type="ECO:0000256" key="5">
    <source>
        <dbReference type="SAM" id="Phobius"/>
    </source>
</evidence>
<evidence type="ECO:0000256" key="1">
    <source>
        <dbReference type="ARBA" id="ARBA00004141"/>
    </source>
</evidence>
<proteinExistence type="predicted"/>
<dbReference type="PANTHER" id="PTHR21016:SF25">
    <property type="entry name" value="TM2 DOMAIN-CONTAINING PROTEIN DDB_G0277895-RELATED"/>
    <property type="match status" value="1"/>
</dbReference>
<dbReference type="InterPro" id="IPR050932">
    <property type="entry name" value="TM2D1-3-like"/>
</dbReference>
<dbReference type="AlphaFoldDB" id="A0A2P2C817"/>
<evidence type="ECO:0000256" key="3">
    <source>
        <dbReference type="ARBA" id="ARBA00022989"/>
    </source>
</evidence>
<evidence type="ECO:0000313" key="7">
    <source>
        <dbReference type="EMBL" id="CUR58143.1"/>
    </source>
</evidence>
<reference evidence="7" key="1">
    <citation type="submission" date="2015-08" db="EMBL/GenBank/DDBJ databases">
        <authorList>
            <person name="Babu N.S."/>
            <person name="Beckwith C.J."/>
            <person name="Beseler K.G."/>
            <person name="Brison A."/>
            <person name="Carone J.V."/>
            <person name="Caskin T.P."/>
            <person name="Diamond M."/>
            <person name="Durham M.E."/>
            <person name="Foxe J.M."/>
            <person name="Go M."/>
            <person name="Henderson B.A."/>
            <person name="Jones I.B."/>
            <person name="McGettigan J.A."/>
            <person name="Micheletti S.J."/>
            <person name="Nasrallah M.E."/>
            <person name="Ortiz D."/>
            <person name="Piller C.R."/>
            <person name="Privatt S.R."/>
            <person name="Schneider S.L."/>
            <person name="Sharp S."/>
            <person name="Smith T.C."/>
            <person name="Stanton J.D."/>
            <person name="Ullery H.E."/>
            <person name="Wilson R.J."/>
            <person name="Serrano M.G."/>
            <person name="Buck G."/>
            <person name="Lee V."/>
            <person name="Wang Y."/>
            <person name="Carvalho R."/>
            <person name="Voegtly L."/>
            <person name="Shi R."/>
            <person name="Duckworth R."/>
            <person name="Johnson A."/>
            <person name="Loviza R."/>
            <person name="Walstead R."/>
            <person name="Shah Z."/>
            <person name="Kiflezghi M."/>
            <person name="Wade K."/>
            <person name="Ball S.L."/>
            <person name="Bradley K.W."/>
            <person name="Asai D.J."/>
            <person name="Bowman C.A."/>
            <person name="Russell D.A."/>
            <person name="Pope W.H."/>
            <person name="Jacobs-Sera D."/>
            <person name="Hendrix R.W."/>
            <person name="Hatfull G.F."/>
        </authorList>
    </citation>
    <scope>NUCLEOTIDE SEQUENCE</scope>
</reference>
<dbReference type="PANTHER" id="PTHR21016">
    <property type="entry name" value="BETA-AMYLOID BINDING PROTEIN-RELATED"/>
    <property type="match status" value="1"/>
</dbReference>
<gene>
    <name evidence="7" type="ORF">NOCA2480124</name>
</gene>
<dbReference type="EMBL" id="CZKA01000043">
    <property type="protein sequence ID" value="CUR58143.1"/>
    <property type="molecule type" value="Genomic_DNA"/>
</dbReference>
<dbReference type="InterPro" id="IPR007829">
    <property type="entry name" value="TM2"/>
</dbReference>
<evidence type="ECO:0000259" key="6">
    <source>
        <dbReference type="Pfam" id="PF05154"/>
    </source>
</evidence>
<comment type="subcellular location">
    <subcellularLocation>
        <location evidence="1">Membrane</location>
        <topology evidence="1">Multi-pass membrane protein</topology>
    </subcellularLocation>
</comment>
<evidence type="ECO:0000256" key="2">
    <source>
        <dbReference type="ARBA" id="ARBA00022692"/>
    </source>
</evidence>